<feature type="transmembrane region" description="Helical" evidence="1">
    <location>
        <begin position="78"/>
        <end position="97"/>
    </location>
</feature>
<protein>
    <recommendedName>
        <fullName evidence="4">Transmembrane protein</fullName>
    </recommendedName>
</protein>
<proteinExistence type="predicted"/>
<reference evidence="2" key="1">
    <citation type="submission" date="2022-06" db="EMBL/GenBank/DDBJ databases">
        <title>Brachyspira pilosicoli from pigs in Switzerland.</title>
        <authorList>
            <person name="Schmitt S."/>
            <person name="Arnold M."/>
            <person name="Rossano A."/>
            <person name="Perreten V."/>
        </authorList>
    </citation>
    <scope>NUCLEOTIDE SEQUENCE</scope>
    <source>
        <strain evidence="2">MEI4028</strain>
    </source>
</reference>
<feature type="transmembrane region" description="Helical" evidence="1">
    <location>
        <begin position="103"/>
        <end position="126"/>
    </location>
</feature>
<feature type="transmembrane region" description="Helical" evidence="1">
    <location>
        <begin position="210"/>
        <end position="237"/>
    </location>
</feature>
<feature type="transmembrane region" description="Helical" evidence="1">
    <location>
        <begin position="138"/>
        <end position="156"/>
    </location>
</feature>
<feature type="transmembrane region" description="Helical" evidence="1">
    <location>
        <begin position="45"/>
        <end position="66"/>
    </location>
</feature>
<evidence type="ECO:0000256" key="1">
    <source>
        <dbReference type="SAM" id="Phobius"/>
    </source>
</evidence>
<dbReference type="Proteomes" id="UP001242021">
    <property type="component" value="Chromosome"/>
</dbReference>
<dbReference type="EMBL" id="CP098754">
    <property type="protein sequence ID" value="WIH95057.1"/>
    <property type="molecule type" value="Genomic_DNA"/>
</dbReference>
<evidence type="ECO:0008006" key="4">
    <source>
        <dbReference type="Google" id="ProtNLM"/>
    </source>
</evidence>
<feature type="transmembrane region" description="Helical" evidence="1">
    <location>
        <begin position="20"/>
        <end position="39"/>
    </location>
</feature>
<feature type="transmembrane region" description="Helical" evidence="1">
    <location>
        <begin position="176"/>
        <end position="198"/>
    </location>
</feature>
<gene>
    <name evidence="2" type="ORF">NEH99_00635</name>
</gene>
<dbReference type="RefSeq" id="WP_284602878.1">
    <property type="nucleotide sequence ID" value="NZ_CP098752.1"/>
</dbReference>
<keyword evidence="1" id="KW-0472">Membrane</keyword>
<organism evidence="2 3">
    <name type="scientific">Brachyspira pilosicoli</name>
    <name type="common">Serpulina pilosicoli</name>
    <dbReference type="NCBI Taxonomy" id="52584"/>
    <lineage>
        <taxon>Bacteria</taxon>
        <taxon>Pseudomonadati</taxon>
        <taxon>Spirochaetota</taxon>
        <taxon>Spirochaetia</taxon>
        <taxon>Brachyspirales</taxon>
        <taxon>Brachyspiraceae</taxon>
        <taxon>Brachyspira</taxon>
    </lineage>
</organism>
<evidence type="ECO:0000313" key="2">
    <source>
        <dbReference type="EMBL" id="WIH95057.1"/>
    </source>
</evidence>
<feature type="transmembrane region" description="Helical" evidence="1">
    <location>
        <begin position="249"/>
        <end position="272"/>
    </location>
</feature>
<keyword evidence="1" id="KW-1133">Transmembrane helix</keyword>
<accession>A0AAJ6KC43</accession>
<evidence type="ECO:0000313" key="3">
    <source>
        <dbReference type="Proteomes" id="UP001242021"/>
    </source>
</evidence>
<keyword evidence="1" id="KW-0812">Transmembrane</keyword>
<dbReference type="AlphaFoldDB" id="A0AAJ6KC43"/>
<name>A0AAJ6KC43_BRAPL</name>
<sequence length="320" mass="37543">MIYLSKKINDVSFINTYRTWANYFVIAVLLNYIFFRVFIINNESVFYLLSYILNYSILITFFLLLFYKFYNYMFDSQISYSILGIIFLITGTLKLYITHINTYNIIELLFFISTLVLTIYILFPIIIKKDIYEITRGVYIFLLLSLVSSNLNYIIISINKLLDFDFLHYFSSYLSVYLSKVSSISFIILMIAYIMIFMNEIIIKNINKAFALLILIIISVTAFLFGERFLFFTISLYNALNVGIYLPTLIYMIIIMLFLITLFSSFTASLLLKKYYPELIALSLLIISGLDMNNFSLRLISIFSIMELSNLINKNDDEAK</sequence>
<dbReference type="NCBIfam" id="NF041424">
    <property type="entry name" value="Brachy_memb_1"/>
    <property type="match status" value="1"/>
</dbReference>